<keyword evidence="2" id="KW-1185">Reference proteome</keyword>
<dbReference type="AlphaFoldDB" id="A0A182NWI0"/>
<reference evidence="1" key="2">
    <citation type="submission" date="2020-05" db="UniProtKB">
        <authorList>
            <consortium name="EnsemblMetazoa"/>
        </authorList>
    </citation>
    <scope>IDENTIFICATION</scope>
    <source>
        <strain evidence="1">WRAIR2</strain>
    </source>
</reference>
<dbReference type="EnsemblMetazoa" id="ADIR014252-RA">
    <property type="protein sequence ID" value="ADIR014252-PA"/>
    <property type="gene ID" value="ADIR014252"/>
</dbReference>
<sequence>MEQRANDGCKAFDFIATLCVLLLDRMATTNKAKRRSFRLM</sequence>
<name>A0A182NWI0_9DIPT</name>
<dbReference type="VEuPathDB" id="VectorBase:ADIR014252"/>
<organism evidence="1 2">
    <name type="scientific">Anopheles dirus</name>
    <dbReference type="NCBI Taxonomy" id="7168"/>
    <lineage>
        <taxon>Eukaryota</taxon>
        <taxon>Metazoa</taxon>
        <taxon>Ecdysozoa</taxon>
        <taxon>Arthropoda</taxon>
        <taxon>Hexapoda</taxon>
        <taxon>Insecta</taxon>
        <taxon>Pterygota</taxon>
        <taxon>Neoptera</taxon>
        <taxon>Endopterygota</taxon>
        <taxon>Diptera</taxon>
        <taxon>Nematocera</taxon>
        <taxon>Culicoidea</taxon>
        <taxon>Culicidae</taxon>
        <taxon>Anophelinae</taxon>
        <taxon>Anopheles</taxon>
    </lineage>
</organism>
<evidence type="ECO:0000313" key="2">
    <source>
        <dbReference type="Proteomes" id="UP000075884"/>
    </source>
</evidence>
<protein>
    <submittedName>
        <fullName evidence="1">Uncharacterized protein</fullName>
    </submittedName>
</protein>
<proteinExistence type="predicted"/>
<accession>A0A182NWI0</accession>
<reference evidence="2" key="1">
    <citation type="submission" date="2013-03" db="EMBL/GenBank/DDBJ databases">
        <title>The Genome Sequence of Anopheles dirus WRAIR2.</title>
        <authorList>
            <consortium name="The Broad Institute Genomics Platform"/>
            <person name="Neafsey D.E."/>
            <person name="Walton C."/>
            <person name="Walker B."/>
            <person name="Young S.K."/>
            <person name="Zeng Q."/>
            <person name="Gargeya S."/>
            <person name="Fitzgerald M."/>
            <person name="Haas B."/>
            <person name="Abouelleil A."/>
            <person name="Allen A.W."/>
            <person name="Alvarado L."/>
            <person name="Arachchi H.M."/>
            <person name="Berlin A.M."/>
            <person name="Chapman S.B."/>
            <person name="Gainer-Dewar J."/>
            <person name="Goldberg J."/>
            <person name="Griggs A."/>
            <person name="Gujja S."/>
            <person name="Hansen M."/>
            <person name="Howarth C."/>
            <person name="Imamovic A."/>
            <person name="Ireland A."/>
            <person name="Larimer J."/>
            <person name="McCowan C."/>
            <person name="Murphy C."/>
            <person name="Pearson M."/>
            <person name="Poon T.W."/>
            <person name="Priest M."/>
            <person name="Roberts A."/>
            <person name="Saif S."/>
            <person name="Shea T."/>
            <person name="Sisk P."/>
            <person name="Sykes S."/>
            <person name="Wortman J."/>
            <person name="Nusbaum C."/>
            <person name="Birren B."/>
        </authorList>
    </citation>
    <scope>NUCLEOTIDE SEQUENCE [LARGE SCALE GENOMIC DNA]</scope>
    <source>
        <strain evidence="2">WRAIR2</strain>
    </source>
</reference>
<evidence type="ECO:0000313" key="1">
    <source>
        <dbReference type="EnsemblMetazoa" id="ADIR014252-PA"/>
    </source>
</evidence>
<dbReference type="Proteomes" id="UP000075884">
    <property type="component" value="Unassembled WGS sequence"/>
</dbReference>